<dbReference type="EMBL" id="JAATJN010000001">
    <property type="protein sequence ID" value="NJC57042.1"/>
    <property type="molecule type" value="Genomic_DNA"/>
</dbReference>
<dbReference type="GO" id="GO:0005737">
    <property type="term" value="C:cytoplasm"/>
    <property type="evidence" value="ECO:0007669"/>
    <property type="project" value="TreeGrafter"/>
</dbReference>
<evidence type="ECO:0000259" key="3">
    <source>
        <dbReference type="Pfam" id="PF01266"/>
    </source>
</evidence>
<dbReference type="Proteomes" id="UP000576792">
    <property type="component" value="Unassembled WGS sequence"/>
</dbReference>
<dbReference type="EC" id="1.4.99.-" evidence="4"/>
<proteinExistence type="predicted"/>
<dbReference type="PANTHER" id="PTHR13847">
    <property type="entry name" value="SARCOSINE DEHYDROGENASE-RELATED"/>
    <property type="match status" value="1"/>
</dbReference>
<dbReference type="AlphaFoldDB" id="A0A846S6H3"/>
<keyword evidence="1 4" id="KW-0560">Oxidoreductase</keyword>
<keyword evidence="5" id="KW-1185">Reference proteome</keyword>
<dbReference type="SUPFAM" id="SSF54373">
    <property type="entry name" value="FAD-linked reductases, C-terminal domain"/>
    <property type="match status" value="1"/>
</dbReference>
<feature type="domain" description="FAD dependent oxidoreductase" evidence="3">
    <location>
        <begin position="9"/>
        <end position="392"/>
    </location>
</feature>
<dbReference type="Gene3D" id="3.50.50.60">
    <property type="entry name" value="FAD/NAD(P)-binding domain"/>
    <property type="match status" value="2"/>
</dbReference>
<sequence length="419" mass="44047">MSERSVDYDLMVIGAGAIGVTIAMNAAERGLSTAVVEARAEPGMGCSYANAGLLAPSHAHPLTGFGNVRAGLRNIANPYGPFKLDPSAENISWIPRFLLASLPREHDKAIDTQRRLSGASTAMHRSMARSGLDTGFRQNGLLDVYRNLTAAQATTDDLENHPLRPAFSLLSAAQIMEKIPTAAGLEAGVFTTDDAHCDGYRYVHAVAERAAELGVDFRFNAPAGALLRRNAVTRGVSTSVGDLSANHTVVAAAEPSKRLLKPTGLHLPMINGKGYVVDLAKSSSDPGFPIGIKDEMIVATPYPDRLRLAGVMELTGSDDSVDATRVGAMITAGESVFPGLSSRDILESWAGLRPCIADGLPAVGRTHDPGLSVATGHGQQGLVLAPITSAIVQAQLQGQPGTPAGVDPHAISPERFRKR</sequence>
<evidence type="ECO:0000313" key="4">
    <source>
        <dbReference type="EMBL" id="NJC57042.1"/>
    </source>
</evidence>
<evidence type="ECO:0000256" key="2">
    <source>
        <dbReference type="SAM" id="MobiDB-lite"/>
    </source>
</evidence>
<dbReference type="SUPFAM" id="SSF51905">
    <property type="entry name" value="FAD/NAD(P)-binding domain"/>
    <property type="match status" value="1"/>
</dbReference>
<protein>
    <submittedName>
        <fullName evidence="4">D-amino-acid dehydrogenase</fullName>
        <ecNumber evidence="4">1.4.99.-</ecNumber>
    </submittedName>
</protein>
<dbReference type="GO" id="GO:0016491">
    <property type="term" value="F:oxidoreductase activity"/>
    <property type="evidence" value="ECO:0007669"/>
    <property type="project" value="UniProtKB-KW"/>
</dbReference>
<dbReference type="Gene3D" id="3.30.9.10">
    <property type="entry name" value="D-Amino Acid Oxidase, subunit A, domain 2"/>
    <property type="match status" value="1"/>
</dbReference>
<evidence type="ECO:0000313" key="5">
    <source>
        <dbReference type="Proteomes" id="UP000576792"/>
    </source>
</evidence>
<gene>
    <name evidence="4" type="ORF">BKA07_002077</name>
</gene>
<feature type="region of interest" description="Disordered" evidence="2">
    <location>
        <begin position="398"/>
        <end position="419"/>
    </location>
</feature>
<name>A0A846S6H3_9MICO</name>
<dbReference type="InterPro" id="IPR006076">
    <property type="entry name" value="FAD-dep_OxRdtase"/>
</dbReference>
<dbReference type="PANTHER" id="PTHR13847:SF289">
    <property type="entry name" value="GLYCINE OXIDASE"/>
    <property type="match status" value="1"/>
</dbReference>
<dbReference type="Pfam" id="PF01266">
    <property type="entry name" value="DAO"/>
    <property type="match status" value="1"/>
</dbReference>
<evidence type="ECO:0000256" key="1">
    <source>
        <dbReference type="ARBA" id="ARBA00023002"/>
    </source>
</evidence>
<dbReference type="InterPro" id="IPR036188">
    <property type="entry name" value="FAD/NAD-bd_sf"/>
</dbReference>
<organism evidence="4 5">
    <name type="scientific">Brevibacterium marinum</name>
    <dbReference type="NCBI Taxonomy" id="418643"/>
    <lineage>
        <taxon>Bacteria</taxon>
        <taxon>Bacillati</taxon>
        <taxon>Actinomycetota</taxon>
        <taxon>Actinomycetes</taxon>
        <taxon>Micrococcales</taxon>
        <taxon>Brevibacteriaceae</taxon>
        <taxon>Brevibacterium</taxon>
    </lineage>
</organism>
<dbReference type="RefSeq" id="WP_167950819.1">
    <property type="nucleotide sequence ID" value="NZ_BAAAPQ010000007.1"/>
</dbReference>
<accession>A0A846S6H3</accession>
<comment type="caution">
    <text evidence="4">The sequence shown here is derived from an EMBL/GenBank/DDBJ whole genome shotgun (WGS) entry which is preliminary data.</text>
</comment>
<reference evidence="4 5" key="1">
    <citation type="submission" date="2020-03" db="EMBL/GenBank/DDBJ databases">
        <title>Sequencing the genomes of 1000 actinobacteria strains.</title>
        <authorList>
            <person name="Klenk H.-P."/>
        </authorList>
    </citation>
    <scope>NUCLEOTIDE SEQUENCE [LARGE SCALE GENOMIC DNA]</scope>
    <source>
        <strain evidence="4 5">DSM 18964</strain>
    </source>
</reference>